<dbReference type="Proteomes" id="UP000269041">
    <property type="component" value="Unassembled WGS sequence"/>
</dbReference>
<evidence type="ECO:0000313" key="4">
    <source>
        <dbReference type="Proteomes" id="UP000269041"/>
    </source>
</evidence>
<keyword evidence="4" id="KW-1185">Reference proteome</keyword>
<name>A0A427U7S1_9VIBR</name>
<dbReference type="RefSeq" id="WP_125319761.1">
    <property type="nucleotide sequence ID" value="NZ_AP024889.1"/>
</dbReference>
<evidence type="ECO:0000259" key="2">
    <source>
        <dbReference type="PROSITE" id="PS51688"/>
    </source>
</evidence>
<organism evidence="3 4">
    <name type="scientific">Vibrio pectenicida</name>
    <dbReference type="NCBI Taxonomy" id="62763"/>
    <lineage>
        <taxon>Bacteria</taxon>
        <taxon>Pseudomonadati</taxon>
        <taxon>Pseudomonadota</taxon>
        <taxon>Gammaproteobacteria</taxon>
        <taxon>Vibrionales</taxon>
        <taxon>Vibrionaceae</taxon>
        <taxon>Vibrio</taxon>
    </lineage>
</organism>
<sequence>MKLFNLILSVSFSVILSSHTLADESNVFCSKPDGSHWDWLENDNEEQVVIDGSWVEREEYRGDYFLVIRSSYLDVNQQCKTEFGSQYLAQPAKNSLSSWYKFMLYDEETNTYSIAAGYIPPTNSMPRISDINLKLDIQPLQNSLDKLSRLNGYSYSWRPDSIQGHLAGQYEYGIIAQEVQSELPELVEQYDPYTLRVDYIGFIPVLLESIKELKTRVETLESQQ</sequence>
<dbReference type="EMBL" id="RSFA01000007">
    <property type="protein sequence ID" value="RSD32552.1"/>
    <property type="molecule type" value="Genomic_DNA"/>
</dbReference>
<dbReference type="OrthoDB" id="5875472at2"/>
<proteinExistence type="predicted"/>
<feature type="signal peptide" evidence="1">
    <location>
        <begin position="1"/>
        <end position="22"/>
    </location>
</feature>
<comment type="caution">
    <text evidence="3">The sequence shown here is derived from an EMBL/GenBank/DDBJ whole genome shotgun (WGS) entry which is preliminary data.</text>
</comment>
<evidence type="ECO:0000313" key="3">
    <source>
        <dbReference type="EMBL" id="RSD32552.1"/>
    </source>
</evidence>
<protein>
    <submittedName>
        <fullName evidence="3">Tail fiber domain-containing protein</fullName>
    </submittedName>
</protein>
<dbReference type="PROSITE" id="PS51688">
    <property type="entry name" value="ICA"/>
    <property type="match status" value="1"/>
</dbReference>
<accession>A0A427U7S1</accession>
<dbReference type="InterPro" id="IPR030392">
    <property type="entry name" value="S74_ICA"/>
</dbReference>
<dbReference type="AlphaFoldDB" id="A0A427U7S1"/>
<feature type="chain" id="PRO_5019348493" evidence="1">
    <location>
        <begin position="23"/>
        <end position="224"/>
    </location>
</feature>
<evidence type="ECO:0000256" key="1">
    <source>
        <dbReference type="SAM" id="SignalP"/>
    </source>
</evidence>
<gene>
    <name evidence="3" type="ORF">EJA03_03000</name>
</gene>
<feature type="domain" description="Peptidase S74" evidence="2">
    <location>
        <begin position="129"/>
        <end position="224"/>
    </location>
</feature>
<reference evidence="3 4" key="1">
    <citation type="submission" date="2018-12" db="EMBL/GenBank/DDBJ databases">
        <title>Genomic taxonomy of the Vibrionaceae family.</title>
        <authorList>
            <person name="Gomez-Gil B."/>
            <person name="Enciso-Ibarra K."/>
        </authorList>
    </citation>
    <scope>NUCLEOTIDE SEQUENCE [LARGE SCALE GENOMIC DNA]</scope>
    <source>
        <strain evidence="3 4">CAIM 594</strain>
    </source>
</reference>
<dbReference type="Pfam" id="PF13884">
    <property type="entry name" value="Peptidase_S74"/>
    <property type="match status" value="1"/>
</dbReference>
<keyword evidence="1" id="KW-0732">Signal</keyword>